<gene>
    <name evidence="1" type="ORF">QYE76_070273</name>
</gene>
<dbReference type="AlphaFoldDB" id="A0AAD8SJH8"/>
<comment type="caution">
    <text evidence="1">The sequence shown here is derived from an EMBL/GenBank/DDBJ whole genome shotgun (WGS) entry which is preliminary data.</text>
</comment>
<name>A0AAD8SJH8_LOLMU</name>
<evidence type="ECO:0000313" key="2">
    <source>
        <dbReference type="Proteomes" id="UP001231189"/>
    </source>
</evidence>
<dbReference type="PANTHER" id="PTHR33676:SF26">
    <property type="entry name" value="EXPRESSED PROTEIN"/>
    <property type="match status" value="1"/>
</dbReference>
<dbReference type="EMBL" id="JAUUTY010000004">
    <property type="protein sequence ID" value="KAK1652468.1"/>
    <property type="molecule type" value="Genomic_DNA"/>
</dbReference>
<accession>A0AAD8SJH8</accession>
<evidence type="ECO:0000313" key="1">
    <source>
        <dbReference type="EMBL" id="KAK1652468.1"/>
    </source>
</evidence>
<dbReference type="GO" id="GO:0042752">
    <property type="term" value="P:regulation of circadian rhythm"/>
    <property type="evidence" value="ECO:0007669"/>
    <property type="project" value="InterPro"/>
</dbReference>
<dbReference type="GO" id="GO:0009409">
    <property type="term" value="P:response to cold"/>
    <property type="evidence" value="ECO:0007669"/>
    <property type="project" value="InterPro"/>
</dbReference>
<dbReference type="InterPro" id="IPR044678">
    <property type="entry name" value="COR27/28"/>
</dbReference>
<keyword evidence="2" id="KW-1185">Reference proteome</keyword>
<protein>
    <submittedName>
        <fullName evidence="1">Uncharacterized protein</fullName>
    </submittedName>
</protein>
<sequence length="363" mass="40232">MSFIEEVAAVPPPSAFGSFHKSAAASSHATTGSRSRLQYEEMRCKFKMNQLGELTCLKLAIHMCSWICEIAPMKKLIHSGVWGSNPQDLIFIKQAQSRTAFHLVAVKIVVIELKWNVQDRRLGIAFLQIWRDSFLGVLLAFVVIHGGAGAQSEVDALPRKNQMGDVSLHPPVKAEPAAHAIAQANEVTNLMMSPGWTDERHTLYISSMESSFMDQLYKRGRDANQNDSSASGFKVLRGGVWEKLNFERTSTRAPVTAKCRLPANPWIQRFRPRDCSSNTRGHEAETVVGDHESGIRTVCGRTPLSHGRELGACQGDNLLDENTEVSDQNFSDDDEAEVDAESSQLCKKRRLSSTSTYCAPLIK</sequence>
<organism evidence="1 2">
    <name type="scientific">Lolium multiflorum</name>
    <name type="common">Italian ryegrass</name>
    <name type="synonym">Lolium perenne subsp. multiflorum</name>
    <dbReference type="NCBI Taxonomy" id="4521"/>
    <lineage>
        <taxon>Eukaryota</taxon>
        <taxon>Viridiplantae</taxon>
        <taxon>Streptophyta</taxon>
        <taxon>Embryophyta</taxon>
        <taxon>Tracheophyta</taxon>
        <taxon>Spermatophyta</taxon>
        <taxon>Magnoliopsida</taxon>
        <taxon>Liliopsida</taxon>
        <taxon>Poales</taxon>
        <taxon>Poaceae</taxon>
        <taxon>BOP clade</taxon>
        <taxon>Pooideae</taxon>
        <taxon>Poodae</taxon>
        <taxon>Poeae</taxon>
        <taxon>Poeae Chloroplast Group 2 (Poeae type)</taxon>
        <taxon>Loliodinae</taxon>
        <taxon>Loliinae</taxon>
        <taxon>Lolium</taxon>
    </lineage>
</organism>
<dbReference type="PANTHER" id="PTHR33676">
    <property type="entry name" value="COLD REGULATED PROTEIN 27"/>
    <property type="match status" value="1"/>
</dbReference>
<dbReference type="Proteomes" id="UP001231189">
    <property type="component" value="Unassembled WGS sequence"/>
</dbReference>
<proteinExistence type="predicted"/>
<reference evidence="1" key="1">
    <citation type="submission" date="2023-07" db="EMBL/GenBank/DDBJ databases">
        <title>A chromosome-level genome assembly of Lolium multiflorum.</title>
        <authorList>
            <person name="Chen Y."/>
            <person name="Copetti D."/>
            <person name="Kolliker R."/>
            <person name="Studer B."/>
        </authorList>
    </citation>
    <scope>NUCLEOTIDE SEQUENCE</scope>
    <source>
        <strain evidence="1">02402/16</strain>
        <tissue evidence="1">Leaf</tissue>
    </source>
</reference>